<dbReference type="InterPro" id="IPR029058">
    <property type="entry name" value="AB_hydrolase_fold"/>
</dbReference>
<keyword evidence="8" id="KW-1185">Reference proteome</keyword>
<comment type="pathway">
    <text evidence="5">Cofactor biosynthesis; biotin biosynthesis.</text>
</comment>
<feature type="binding site" evidence="5">
    <location>
        <begin position="84"/>
        <end position="85"/>
    </location>
    <ligand>
        <name>substrate</name>
    </ligand>
</feature>
<evidence type="ECO:0000256" key="3">
    <source>
        <dbReference type="ARBA" id="ARBA00022756"/>
    </source>
</evidence>
<feature type="domain" description="AB hydrolase-1" evidence="6">
    <location>
        <begin position="15"/>
        <end position="244"/>
    </location>
</feature>
<keyword evidence="4 5" id="KW-0378">Hydrolase</keyword>
<dbReference type="Gene3D" id="3.40.50.1820">
    <property type="entry name" value="alpha/beta hydrolase"/>
    <property type="match status" value="1"/>
</dbReference>
<feature type="active site" evidence="5">
    <location>
        <position position="238"/>
    </location>
</feature>
<dbReference type="GO" id="GO:0016020">
    <property type="term" value="C:membrane"/>
    <property type="evidence" value="ECO:0007669"/>
    <property type="project" value="TreeGrafter"/>
</dbReference>
<reference evidence="7 8" key="1">
    <citation type="submission" date="2020-04" db="EMBL/GenBank/DDBJ databases">
        <title>Thalassotalea sp. M1531, isolated from the surface of marine red alga.</title>
        <authorList>
            <person name="Pang L."/>
            <person name="Lu D.-C."/>
        </authorList>
    </citation>
    <scope>NUCLEOTIDE SEQUENCE [LARGE SCALE GENOMIC DNA]</scope>
    <source>
        <strain evidence="7 8">M1531</strain>
    </source>
</reference>
<dbReference type="Pfam" id="PF00561">
    <property type="entry name" value="Abhydrolase_1"/>
    <property type="match status" value="1"/>
</dbReference>
<feature type="binding site" evidence="5">
    <location>
        <position position="238"/>
    </location>
    <ligand>
        <name>substrate</name>
    </ligand>
</feature>
<comment type="catalytic activity">
    <reaction evidence="5">
        <text>6-carboxyhexanoyl-[ACP] methyl ester + H2O = 6-carboxyhexanoyl-[ACP] + methanol + H(+)</text>
        <dbReference type="Rhea" id="RHEA:42700"/>
        <dbReference type="Rhea" id="RHEA-COMP:9955"/>
        <dbReference type="Rhea" id="RHEA-COMP:10186"/>
        <dbReference type="ChEBI" id="CHEBI:15377"/>
        <dbReference type="ChEBI" id="CHEBI:15378"/>
        <dbReference type="ChEBI" id="CHEBI:17790"/>
        <dbReference type="ChEBI" id="CHEBI:78846"/>
        <dbReference type="ChEBI" id="CHEBI:82735"/>
        <dbReference type="EC" id="3.1.1.85"/>
    </reaction>
</comment>
<dbReference type="SUPFAM" id="SSF53474">
    <property type="entry name" value="alpha/beta-Hydrolases"/>
    <property type="match status" value="1"/>
</dbReference>
<dbReference type="HAMAP" id="MF_01260">
    <property type="entry name" value="Carboxylester"/>
    <property type="match status" value="1"/>
</dbReference>
<dbReference type="EC" id="3.1.1.85" evidence="5"/>
<gene>
    <name evidence="5 7" type="primary">bioH</name>
    <name evidence="7" type="ORF">HII17_15810</name>
</gene>
<comment type="subunit">
    <text evidence="5">Monomer.</text>
</comment>
<evidence type="ECO:0000256" key="4">
    <source>
        <dbReference type="ARBA" id="ARBA00022801"/>
    </source>
</evidence>
<dbReference type="InterPro" id="IPR050266">
    <property type="entry name" value="AB_hydrolase_sf"/>
</dbReference>
<dbReference type="RefSeq" id="WP_169076348.1">
    <property type="nucleotide sequence ID" value="NZ_JABBXH010000006.1"/>
</dbReference>
<dbReference type="AlphaFoldDB" id="A0A7Y0LEX6"/>
<dbReference type="PANTHER" id="PTHR43798">
    <property type="entry name" value="MONOACYLGLYCEROL LIPASE"/>
    <property type="match status" value="1"/>
</dbReference>
<dbReference type="EMBL" id="JABBXH010000006">
    <property type="protein sequence ID" value="NMP33023.1"/>
    <property type="molecule type" value="Genomic_DNA"/>
</dbReference>
<comment type="subcellular location">
    <subcellularLocation>
        <location evidence="5">Cytoplasm</location>
    </subcellularLocation>
</comment>
<feature type="active site" description="Nucleophile" evidence="5">
    <location>
        <position position="84"/>
    </location>
</feature>
<feature type="active site" evidence="5">
    <location>
        <position position="210"/>
    </location>
</feature>
<evidence type="ECO:0000256" key="2">
    <source>
        <dbReference type="ARBA" id="ARBA00022490"/>
    </source>
</evidence>
<comment type="caution">
    <text evidence="7">The sequence shown here is derived from an EMBL/GenBank/DDBJ whole genome shotgun (WGS) entry which is preliminary data.</text>
</comment>
<organism evidence="7 8">
    <name type="scientific">Thalassotalea algicola</name>
    <dbReference type="NCBI Taxonomy" id="2716224"/>
    <lineage>
        <taxon>Bacteria</taxon>
        <taxon>Pseudomonadati</taxon>
        <taxon>Pseudomonadota</taxon>
        <taxon>Gammaproteobacteria</taxon>
        <taxon>Alteromonadales</taxon>
        <taxon>Colwelliaceae</taxon>
        <taxon>Thalassotalea</taxon>
    </lineage>
</organism>
<dbReference type="InterPro" id="IPR010076">
    <property type="entry name" value="BioH"/>
</dbReference>
<dbReference type="GO" id="GO:0090499">
    <property type="term" value="F:pimelyl-[acyl-carrier protein] methyl ester esterase activity"/>
    <property type="evidence" value="ECO:0007669"/>
    <property type="project" value="UniProtKB-EC"/>
</dbReference>
<evidence type="ECO:0000313" key="7">
    <source>
        <dbReference type="EMBL" id="NMP33023.1"/>
    </source>
</evidence>
<comment type="similarity">
    <text evidence="5">Belongs to the AB hydrolase superfamily. Carboxylesterase BioH family.</text>
</comment>
<feature type="binding site" evidence="5">
    <location>
        <position position="22"/>
    </location>
    <ligand>
        <name>substrate</name>
    </ligand>
</feature>
<proteinExistence type="inferred from homology"/>
<dbReference type="GO" id="GO:0005737">
    <property type="term" value="C:cytoplasm"/>
    <property type="evidence" value="ECO:0007669"/>
    <property type="project" value="UniProtKB-SubCell"/>
</dbReference>
<protein>
    <recommendedName>
        <fullName evidence="5">Pimeloyl-[acyl-carrier protein] methyl ester esterase</fullName>
        <ecNumber evidence="5">3.1.1.85</ecNumber>
    </recommendedName>
    <alternativeName>
        <fullName evidence="5">Biotin synthesis protein BioH</fullName>
    </alternativeName>
    <alternativeName>
        <fullName evidence="5">Carboxylesterase BioH</fullName>
    </alternativeName>
</protein>
<evidence type="ECO:0000256" key="1">
    <source>
        <dbReference type="ARBA" id="ARBA00022487"/>
    </source>
</evidence>
<dbReference type="InterPro" id="IPR000073">
    <property type="entry name" value="AB_hydrolase_1"/>
</dbReference>
<evidence type="ECO:0000256" key="5">
    <source>
        <dbReference type="HAMAP-Rule" id="MF_01260"/>
    </source>
</evidence>
<evidence type="ECO:0000313" key="8">
    <source>
        <dbReference type="Proteomes" id="UP000568664"/>
    </source>
</evidence>
<sequence length="262" mass="28899">MAQSLQISSIGEGQPLVLLHGWGLNSGVFKPLARQLSKDFKVMLIDLPGYGNNVNCLPEPYTLPVLADLILQTVTEPAVYIGWSLGGLIANQIALSAKTNEVLGLVNIASSPCFGQRDDWYGIKPELLNSFHRQISGDIGKTLKGFLKIQAMGSAHIKEDIKLIQELVMATSLPERYALDQGLNLLETVDLRKQLVDINVPYLRMYGKMDGLVPKKIIEEVNILAPESESVVFDKASHAPFISNFQEFIATLTLWLGQIRAK</sequence>
<name>A0A7Y0LEX6_9GAMM</name>
<dbReference type="GO" id="GO:0009102">
    <property type="term" value="P:biotin biosynthetic process"/>
    <property type="evidence" value="ECO:0007669"/>
    <property type="project" value="UniProtKB-UniRule"/>
</dbReference>
<keyword evidence="3 5" id="KW-0093">Biotin biosynthesis</keyword>
<keyword evidence="1 5" id="KW-0719">Serine esterase</keyword>
<keyword evidence="2 5" id="KW-0963">Cytoplasm</keyword>
<dbReference type="Proteomes" id="UP000568664">
    <property type="component" value="Unassembled WGS sequence"/>
</dbReference>
<evidence type="ECO:0000259" key="6">
    <source>
        <dbReference type="Pfam" id="PF00561"/>
    </source>
</evidence>
<feature type="binding site" evidence="5">
    <location>
        <begin position="146"/>
        <end position="150"/>
    </location>
    <ligand>
        <name>substrate</name>
    </ligand>
</feature>
<comment type="function">
    <text evidence="5">The physiological role of BioH is to remove the methyl group introduced by BioC when the pimeloyl moiety is complete. It allows to synthesize pimeloyl-ACP via the fatty acid synthetic pathway through the hydrolysis of the ester bonds of pimeloyl-ACP esters.</text>
</comment>
<dbReference type="UniPathway" id="UPA00078"/>
<dbReference type="NCBIfam" id="TIGR01738">
    <property type="entry name" value="bioH"/>
    <property type="match status" value="1"/>
</dbReference>
<accession>A0A7Y0LEX6</accession>
<dbReference type="PANTHER" id="PTHR43798:SF31">
    <property type="entry name" value="AB HYDROLASE SUPERFAMILY PROTEIN YCLE"/>
    <property type="match status" value="1"/>
</dbReference>